<name>A0A4Y2V3U3_ARAVE</name>
<comment type="caution">
    <text evidence="1">The sequence shown here is derived from an EMBL/GenBank/DDBJ whole genome shotgun (WGS) entry which is preliminary data.</text>
</comment>
<proteinExistence type="predicted"/>
<accession>A0A4Y2V3U3</accession>
<evidence type="ECO:0000313" key="1">
    <source>
        <dbReference type="EMBL" id="GBO19064.1"/>
    </source>
</evidence>
<sequence>MPEDISASGRQNGMMKWNFMVHANETYNDRDVFTLHARAEDVCWDKLRISGAAFIHSGRHGNLSAGIRYISTRLVLADENRLVENGILNNAAGKLQNKTARGSEF</sequence>
<protein>
    <submittedName>
        <fullName evidence="1">Uncharacterized protein</fullName>
    </submittedName>
</protein>
<dbReference type="AlphaFoldDB" id="A0A4Y2V3U3"/>
<reference evidence="1 2" key="1">
    <citation type="journal article" date="2019" name="Sci. Rep.">
        <title>Orb-weaving spider Araneus ventricosus genome elucidates the spidroin gene catalogue.</title>
        <authorList>
            <person name="Kono N."/>
            <person name="Nakamura H."/>
            <person name="Ohtoshi R."/>
            <person name="Moran D.A.P."/>
            <person name="Shinohara A."/>
            <person name="Yoshida Y."/>
            <person name="Fujiwara M."/>
            <person name="Mori M."/>
            <person name="Tomita M."/>
            <person name="Arakawa K."/>
        </authorList>
    </citation>
    <scope>NUCLEOTIDE SEQUENCE [LARGE SCALE GENOMIC DNA]</scope>
</reference>
<keyword evidence="2" id="KW-1185">Reference proteome</keyword>
<evidence type="ECO:0000313" key="2">
    <source>
        <dbReference type="Proteomes" id="UP000499080"/>
    </source>
</evidence>
<dbReference type="Proteomes" id="UP000499080">
    <property type="component" value="Unassembled WGS sequence"/>
</dbReference>
<gene>
    <name evidence="1" type="ORF">AVEN_90659_1</name>
</gene>
<organism evidence="1 2">
    <name type="scientific">Araneus ventricosus</name>
    <name type="common">Orbweaver spider</name>
    <name type="synonym">Epeira ventricosa</name>
    <dbReference type="NCBI Taxonomy" id="182803"/>
    <lineage>
        <taxon>Eukaryota</taxon>
        <taxon>Metazoa</taxon>
        <taxon>Ecdysozoa</taxon>
        <taxon>Arthropoda</taxon>
        <taxon>Chelicerata</taxon>
        <taxon>Arachnida</taxon>
        <taxon>Araneae</taxon>
        <taxon>Araneomorphae</taxon>
        <taxon>Entelegynae</taxon>
        <taxon>Araneoidea</taxon>
        <taxon>Araneidae</taxon>
        <taxon>Araneus</taxon>
    </lineage>
</organism>
<dbReference type="EMBL" id="BGPR01042602">
    <property type="protein sequence ID" value="GBO19064.1"/>
    <property type="molecule type" value="Genomic_DNA"/>
</dbReference>